<evidence type="ECO:0000313" key="2">
    <source>
        <dbReference type="EMBL" id="CAB4189607.1"/>
    </source>
</evidence>
<evidence type="ECO:0000313" key="1">
    <source>
        <dbReference type="EMBL" id="CAB4144495.1"/>
    </source>
</evidence>
<organism evidence="2">
    <name type="scientific">uncultured Caudovirales phage</name>
    <dbReference type="NCBI Taxonomy" id="2100421"/>
    <lineage>
        <taxon>Viruses</taxon>
        <taxon>Duplodnaviria</taxon>
        <taxon>Heunggongvirae</taxon>
        <taxon>Uroviricota</taxon>
        <taxon>Caudoviricetes</taxon>
        <taxon>Peduoviridae</taxon>
        <taxon>Maltschvirus</taxon>
        <taxon>Maltschvirus maltsch</taxon>
    </lineage>
</organism>
<sequence>MATLVVPIWRDPVNGQDSGPMDYPAAATHTAVNDLITRAMRAARSAGGSNLRIILMDDMTGARIALIRPKQRKEPSPCVPG</sequence>
<protein>
    <submittedName>
        <fullName evidence="2">Uncharacterized protein</fullName>
    </submittedName>
</protein>
<proteinExistence type="predicted"/>
<reference evidence="2" key="1">
    <citation type="submission" date="2020-05" db="EMBL/GenBank/DDBJ databases">
        <authorList>
            <person name="Chiriac C."/>
            <person name="Salcher M."/>
            <person name="Ghai R."/>
            <person name="Kavagutti S V."/>
        </authorList>
    </citation>
    <scope>NUCLEOTIDE SEQUENCE</scope>
</reference>
<dbReference type="EMBL" id="LR797153">
    <property type="protein sequence ID" value="CAB4189607.1"/>
    <property type="molecule type" value="Genomic_DNA"/>
</dbReference>
<name>A0A6J5R4S5_9CAUD</name>
<accession>A0A6J5R4S5</accession>
<dbReference type="EMBL" id="LR796428">
    <property type="protein sequence ID" value="CAB4144495.1"/>
    <property type="molecule type" value="Genomic_DNA"/>
</dbReference>
<gene>
    <name evidence="2" type="ORF">UFOVP1200_6</name>
    <name evidence="1" type="ORF">UFOVP469_33</name>
</gene>